<feature type="signal peptide" evidence="1">
    <location>
        <begin position="1"/>
        <end position="28"/>
    </location>
</feature>
<organism evidence="2 3">
    <name type="scientific">Jaapia argillacea MUCL 33604</name>
    <dbReference type="NCBI Taxonomy" id="933084"/>
    <lineage>
        <taxon>Eukaryota</taxon>
        <taxon>Fungi</taxon>
        <taxon>Dikarya</taxon>
        <taxon>Basidiomycota</taxon>
        <taxon>Agaricomycotina</taxon>
        <taxon>Agaricomycetes</taxon>
        <taxon>Agaricomycetidae</taxon>
        <taxon>Jaapiales</taxon>
        <taxon>Jaapiaceae</taxon>
        <taxon>Jaapia</taxon>
    </lineage>
</organism>
<evidence type="ECO:0000256" key="1">
    <source>
        <dbReference type="SAM" id="SignalP"/>
    </source>
</evidence>
<reference evidence="3" key="1">
    <citation type="journal article" date="2014" name="Proc. Natl. Acad. Sci. U.S.A.">
        <title>Extensive sampling of basidiomycete genomes demonstrates inadequacy of the white-rot/brown-rot paradigm for wood decay fungi.</title>
        <authorList>
            <person name="Riley R."/>
            <person name="Salamov A.A."/>
            <person name="Brown D.W."/>
            <person name="Nagy L.G."/>
            <person name="Floudas D."/>
            <person name="Held B.W."/>
            <person name="Levasseur A."/>
            <person name="Lombard V."/>
            <person name="Morin E."/>
            <person name="Otillar R."/>
            <person name="Lindquist E.A."/>
            <person name="Sun H."/>
            <person name="LaButti K.M."/>
            <person name="Schmutz J."/>
            <person name="Jabbour D."/>
            <person name="Luo H."/>
            <person name="Baker S.E."/>
            <person name="Pisabarro A.G."/>
            <person name="Walton J.D."/>
            <person name="Blanchette R.A."/>
            <person name="Henrissat B."/>
            <person name="Martin F."/>
            <person name="Cullen D."/>
            <person name="Hibbett D.S."/>
            <person name="Grigoriev I.V."/>
        </authorList>
    </citation>
    <scope>NUCLEOTIDE SEQUENCE [LARGE SCALE GENOMIC DNA]</scope>
    <source>
        <strain evidence="3">MUCL 33604</strain>
    </source>
</reference>
<dbReference type="OrthoDB" id="439917at2759"/>
<proteinExistence type="predicted"/>
<dbReference type="InParanoid" id="A0A067PJ17"/>
<evidence type="ECO:0008006" key="4">
    <source>
        <dbReference type="Google" id="ProtNLM"/>
    </source>
</evidence>
<feature type="chain" id="PRO_5001646763" description="Hydrophobin" evidence="1">
    <location>
        <begin position="29"/>
        <end position="246"/>
    </location>
</feature>
<protein>
    <recommendedName>
        <fullName evidence="4">Hydrophobin</fullName>
    </recommendedName>
</protein>
<evidence type="ECO:0000313" key="2">
    <source>
        <dbReference type="EMBL" id="KDQ53840.1"/>
    </source>
</evidence>
<dbReference type="HOGENOM" id="CLU_1129194_0_0_1"/>
<keyword evidence="3" id="KW-1185">Reference proteome</keyword>
<accession>A0A067PJ17</accession>
<keyword evidence="1" id="KW-0732">Signal</keyword>
<gene>
    <name evidence="2" type="ORF">JAAARDRAFT_136302</name>
</gene>
<dbReference type="Proteomes" id="UP000027265">
    <property type="component" value="Unassembled WGS sequence"/>
</dbReference>
<sequence>MRFSIAPTIVSLVTLCLSSLDLLPGAHALPRGGLRHYRPVRRTSGSLLDICAYIDGDVIGSLSILGINLNALVDLQICLCLSALPLALESNIQIQSLVQTYGASVVSDILVDLIHSSPSSQQCPHPPPNAKALCSSGNVCDFQCNSPYVRQGQTCGCAPPNIMCNGVCAPSSRGCGSAVPRSLGARAQNSLGIKTFSQAQAYCDSAAGVNQMVCGAPSGVLGFECLNVKTHLESCTFPSGPLISCF</sequence>
<evidence type="ECO:0000313" key="3">
    <source>
        <dbReference type="Proteomes" id="UP000027265"/>
    </source>
</evidence>
<dbReference type="AlphaFoldDB" id="A0A067PJ17"/>
<dbReference type="EMBL" id="KL197731">
    <property type="protein sequence ID" value="KDQ53840.1"/>
    <property type="molecule type" value="Genomic_DNA"/>
</dbReference>
<dbReference type="STRING" id="933084.A0A067PJ17"/>
<name>A0A067PJ17_9AGAM</name>